<keyword evidence="2" id="KW-1185">Reference proteome</keyword>
<dbReference type="AlphaFoldDB" id="A0A5E4R161"/>
<evidence type="ECO:0000313" key="2">
    <source>
        <dbReference type="Proteomes" id="UP000324832"/>
    </source>
</evidence>
<accession>A0A5E4R161</accession>
<reference evidence="1 2" key="1">
    <citation type="submission" date="2017-07" db="EMBL/GenBank/DDBJ databases">
        <authorList>
            <person name="Talla V."/>
            <person name="Backstrom N."/>
        </authorList>
    </citation>
    <scope>NUCLEOTIDE SEQUENCE [LARGE SCALE GENOMIC DNA]</scope>
</reference>
<evidence type="ECO:0000313" key="1">
    <source>
        <dbReference type="EMBL" id="VVD02919.1"/>
    </source>
</evidence>
<gene>
    <name evidence="1" type="ORF">LSINAPIS_LOCUS13019</name>
</gene>
<protein>
    <submittedName>
        <fullName evidence="1">Uncharacterized protein</fullName>
    </submittedName>
</protein>
<dbReference type="Proteomes" id="UP000324832">
    <property type="component" value="Unassembled WGS sequence"/>
</dbReference>
<sequence length="70" mass="7570">MSRCNKQQYYDVNLGKGRTTCVIPSVIRANLNDEWAKSMIDASVLNIPIATPAPLNSFTTCLIGDPDGGI</sequence>
<name>A0A5E4R161_9NEOP</name>
<dbReference type="EMBL" id="FZQP02006443">
    <property type="protein sequence ID" value="VVD02919.1"/>
    <property type="molecule type" value="Genomic_DNA"/>
</dbReference>
<proteinExistence type="predicted"/>
<organism evidence="1 2">
    <name type="scientific">Leptidea sinapis</name>
    <dbReference type="NCBI Taxonomy" id="189913"/>
    <lineage>
        <taxon>Eukaryota</taxon>
        <taxon>Metazoa</taxon>
        <taxon>Ecdysozoa</taxon>
        <taxon>Arthropoda</taxon>
        <taxon>Hexapoda</taxon>
        <taxon>Insecta</taxon>
        <taxon>Pterygota</taxon>
        <taxon>Neoptera</taxon>
        <taxon>Endopterygota</taxon>
        <taxon>Lepidoptera</taxon>
        <taxon>Glossata</taxon>
        <taxon>Ditrysia</taxon>
        <taxon>Papilionoidea</taxon>
        <taxon>Pieridae</taxon>
        <taxon>Dismorphiinae</taxon>
        <taxon>Leptidea</taxon>
    </lineage>
</organism>